<feature type="compositionally biased region" description="Acidic residues" evidence="6">
    <location>
        <begin position="71"/>
        <end position="85"/>
    </location>
</feature>
<dbReference type="InterPro" id="IPR000909">
    <property type="entry name" value="PLipase_C_PInositol-sp_X_dom"/>
</dbReference>
<dbReference type="InterPro" id="IPR051057">
    <property type="entry name" value="PI-PLC_domain"/>
</dbReference>
<dbReference type="PANTHER" id="PTHR13593">
    <property type="match status" value="1"/>
</dbReference>
<protein>
    <recommendedName>
        <fullName evidence="3">1-phosphatidylinositol phosphodiesterase</fullName>
        <ecNumber evidence="2">4.6.1.13</ecNumber>
    </recommendedName>
    <alternativeName>
        <fullName evidence="4">Phosphatidylinositol diacylglycerol-lyase</fullName>
    </alternativeName>
    <alternativeName>
        <fullName evidence="5">Phosphatidylinositol-specific phospholipase C</fullName>
    </alternativeName>
</protein>
<dbReference type="PROSITE" id="PS50007">
    <property type="entry name" value="PIPLC_X_DOMAIN"/>
    <property type="match status" value="1"/>
</dbReference>
<evidence type="ECO:0000256" key="1">
    <source>
        <dbReference type="ARBA" id="ARBA00001316"/>
    </source>
</evidence>
<dbReference type="Proteomes" id="UP001064262">
    <property type="component" value="Unassembled WGS sequence"/>
</dbReference>
<organism evidence="8 9">
    <name type="scientific">Winslowiella arboricola</name>
    <dbReference type="NCBI Taxonomy" id="2978220"/>
    <lineage>
        <taxon>Bacteria</taxon>
        <taxon>Pseudomonadati</taxon>
        <taxon>Pseudomonadota</taxon>
        <taxon>Gammaproteobacteria</taxon>
        <taxon>Enterobacterales</taxon>
        <taxon>Erwiniaceae</taxon>
        <taxon>Winslowiella</taxon>
    </lineage>
</organism>
<evidence type="ECO:0000256" key="5">
    <source>
        <dbReference type="ARBA" id="ARBA00030782"/>
    </source>
</evidence>
<gene>
    <name evidence="8" type="ORF">N5923_04385</name>
</gene>
<dbReference type="RefSeq" id="WP_267142760.1">
    <property type="nucleotide sequence ID" value="NZ_JAODIL010000072.1"/>
</dbReference>
<dbReference type="AlphaFoldDB" id="A0A9J6PHB2"/>
<dbReference type="SUPFAM" id="SSF51695">
    <property type="entry name" value="PLC-like phosphodiesterases"/>
    <property type="match status" value="1"/>
</dbReference>
<feature type="compositionally biased region" description="Polar residues" evidence="6">
    <location>
        <begin position="557"/>
        <end position="583"/>
    </location>
</feature>
<proteinExistence type="predicted"/>
<sequence>MSTKRYTLSELKHYANQCHVLYSDLDEEGHLLEFDDNYAKRERLQIDREYAAYTLTEDENAGMPCNADDWPNGDEESEDDELEEDVTQRSGCPGGNIETGVCSPNNVRHNWMERYSGHSHLRIQDLLLPGSHNSGSDKQAPYTSSNTTCQDIAPYRQLYWGIRVLDIRARFYSGYPTGDPRRFIIHHGDITSGRTIKTDILDAINAFIFSNPLEIIILNFHNLSHFTDTIYAELALLIKKTLGEGRIIPSGMANRRIRDIWATPRRVVIAWGDRHRDTMFWNDVNRLWHGSNLISTAALKRWMDELPGREQKPDWELRAIQCAKYVLPFHVPDDFSPKIREWFYSTDKNSYIQRFNIINTDWSLRQRLVDNCIHGNYFRDVSVNFHYGVKVWGYYDEWSREGDFYHTYYDNVWYYFQRKRNADYGFFPLPRMENSDWKAVYIHWQYEGGVPPGGLSFDLSQPRYRLFATTLNGSLLQIPCLWDGNTRRGNIGDVYMYDNPYNNTREFFLLRTENYWYFPTDSTSNANWQYLGRAVINDMFPPPSVVELIRAQVHRANGTTPTTIDAEQTTPDECSSPERTSPPVSRKDCHSHHHHRRYLREEDKWK</sequence>
<dbReference type="SMART" id="SM00148">
    <property type="entry name" value="PLCXc"/>
    <property type="match status" value="1"/>
</dbReference>
<dbReference type="GO" id="GO:0008081">
    <property type="term" value="F:phosphoric diester hydrolase activity"/>
    <property type="evidence" value="ECO:0007669"/>
    <property type="project" value="InterPro"/>
</dbReference>
<evidence type="ECO:0000259" key="7">
    <source>
        <dbReference type="SMART" id="SM00148"/>
    </source>
</evidence>
<accession>A0A9J6PHB2</accession>
<dbReference type="PANTHER" id="PTHR13593:SF103">
    <property type="entry name" value="RE10370P"/>
    <property type="match status" value="1"/>
</dbReference>
<feature type="compositionally biased region" description="Basic residues" evidence="6">
    <location>
        <begin position="589"/>
        <end position="598"/>
    </location>
</feature>
<dbReference type="EC" id="4.6.1.13" evidence="2"/>
<evidence type="ECO:0000256" key="6">
    <source>
        <dbReference type="SAM" id="MobiDB-lite"/>
    </source>
</evidence>
<feature type="region of interest" description="Disordered" evidence="6">
    <location>
        <begin position="557"/>
        <end position="606"/>
    </location>
</feature>
<dbReference type="Gene3D" id="3.30.160.280">
    <property type="match status" value="1"/>
</dbReference>
<evidence type="ECO:0000256" key="3">
    <source>
        <dbReference type="ARBA" id="ARBA00019758"/>
    </source>
</evidence>
<dbReference type="InterPro" id="IPR017946">
    <property type="entry name" value="PLC-like_Pdiesterase_TIM-brl"/>
</dbReference>
<dbReference type="EMBL" id="JAODIM010000036">
    <property type="protein sequence ID" value="MCU5776738.1"/>
    <property type="molecule type" value="Genomic_DNA"/>
</dbReference>
<keyword evidence="9" id="KW-1185">Reference proteome</keyword>
<feature type="domain" description="Phosphatidylinositol-specific phospholipase C X" evidence="7">
    <location>
        <begin position="124"/>
        <end position="258"/>
    </location>
</feature>
<dbReference type="Gene3D" id="3.20.20.190">
    <property type="entry name" value="Phosphatidylinositol (PI) phosphodiesterase"/>
    <property type="match status" value="1"/>
</dbReference>
<comment type="caution">
    <text evidence="8">The sequence shown here is derived from an EMBL/GenBank/DDBJ whole genome shotgun (WGS) entry which is preliminary data.</text>
</comment>
<evidence type="ECO:0000313" key="8">
    <source>
        <dbReference type="EMBL" id="MCU5776738.1"/>
    </source>
</evidence>
<evidence type="ECO:0000313" key="9">
    <source>
        <dbReference type="Proteomes" id="UP001064262"/>
    </source>
</evidence>
<comment type="catalytic activity">
    <reaction evidence="1">
        <text>a 1,2-diacyl-sn-glycero-3-phospho-(1D-myo-inositol) = 1D-myo-inositol 1,2-cyclic phosphate + a 1,2-diacyl-sn-glycerol</text>
        <dbReference type="Rhea" id="RHEA:17093"/>
        <dbReference type="ChEBI" id="CHEBI:17815"/>
        <dbReference type="ChEBI" id="CHEBI:57880"/>
        <dbReference type="ChEBI" id="CHEBI:58484"/>
        <dbReference type="EC" id="4.6.1.13"/>
    </reaction>
</comment>
<reference evidence="8" key="1">
    <citation type="submission" date="2022-09" db="EMBL/GenBank/DDBJ databases">
        <title>Winslowiella arboricola sp. nov., isolated from bleeding cankers on broadleaf hosts.</title>
        <authorList>
            <person name="Brady C."/>
            <person name="Kaur S."/>
            <person name="Crampton B."/>
            <person name="Maddock D."/>
            <person name="Arnold D."/>
            <person name="Denman S."/>
        </authorList>
    </citation>
    <scope>NUCLEOTIDE SEQUENCE</scope>
    <source>
        <strain evidence="8">BAC 15a-03b</strain>
    </source>
</reference>
<evidence type="ECO:0000256" key="4">
    <source>
        <dbReference type="ARBA" id="ARBA00030474"/>
    </source>
</evidence>
<dbReference type="GO" id="GO:0004436">
    <property type="term" value="F:phosphatidylinositol diacylglycerol-lyase activity"/>
    <property type="evidence" value="ECO:0007669"/>
    <property type="project" value="UniProtKB-EC"/>
</dbReference>
<feature type="region of interest" description="Disordered" evidence="6">
    <location>
        <begin position="55"/>
        <end position="98"/>
    </location>
</feature>
<dbReference type="GO" id="GO:0006629">
    <property type="term" value="P:lipid metabolic process"/>
    <property type="evidence" value="ECO:0007669"/>
    <property type="project" value="InterPro"/>
</dbReference>
<evidence type="ECO:0000256" key="2">
    <source>
        <dbReference type="ARBA" id="ARBA00012581"/>
    </source>
</evidence>
<name>A0A9J6PHB2_9GAMM</name>